<dbReference type="AlphaFoldDB" id="A0A6A6GDI1"/>
<dbReference type="GO" id="GO:0009116">
    <property type="term" value="P:nucleoside metabolic process"/>
    <property type="evidence" value="ECO:0007669"/>
    <property type="project" value="InterPro"/>
</dbReference>
<reference evidence="2" key="1">
    <citation type="journal article" date="2020" name="Stud. Mycol.">
        <title>101 Dothideomycetes genomes: A test case for predicting lifestyles and emergence of pathogens.</title>
        <authorList>
            <person name="Haridas S."/>
            <person name="Albert R."/>
            <person name="Binder M."/>
            <person name="Bloem J."/>
            <person name="LaButti K."/>
            <person name="Salamov A."/>
            <person name="Andreopoulos B."/>
            <person name="Baker S."/>
            <person name="Barry K."/>
            <person name="Bills G."/>
            <person name="Bluhm B."/>
            <person name="Cannon C."/>
            <person name="Castanera R."/>
            <person name="Culley D."/>
            <person name="Daum C."/>
            <person name="Ezra D."/>
            <person name="Gonzalez J."/>
            <person name="Henrissat B."/>
            <person name="Kuo A."/>
            <person name="Liang C."/>
            <person name="Lipzen A."/>
            <person name="Lutzoni F."/>
            <person name="Magnuson J."/>
            <person name="Mondo S."/>
            <person name="Nolan M."/>
            <person name="Ohm R."/>
            <person name="Pangilinan J."/>
            <person name="Park H.-J."/>
            <person name="Ramirez L."/>
            <person name="Alfaro M."/>
            <person name="Sun H."/>
            <person name="Tritt A."/>
            <person name="Yoshinaga Y."/>
            <person name="Zwiers L.-H."/>
            <person name="Turgeon B."/>
            <person name="Goodwin S."/>
            <person name="Spatafora J."/>
            <person name="Crous P."/>
            <person name="Grigoriev I."/>
        </authorList>
    </citation>
    <scope>NUCLEOTIDE SEQUENCE [LARGE SCALE GENOMIC DNA]</scope>
    <source>
        <strain evidence="2">CECT 20119</strain>
    </source>
</reference>
<name>A0A6A6GDI1_9PEZI</name>
<dbReference type="Proteomes" id="UP000799538">
    <property type="component" value="Unassembled WGS sequence"/>
</dbReference>
<dbReference type="OrthoDB" id="1577640at2759"/>
<accession>A0A6A6GDI1</accession>
<dbReference type="PANTHER" id="PTHR46082">
    <property type="entry name" value="ATP/GTP-BINDING PROTEIN-RELATED"/>
    <property type="match status" value="1"/>
</dbReference>
<dbReference type="SUPFAM" id="SSF53167">
    <property type="entry name" value="Purine and uridine phosphorylases"/>
    <property type="match status" value="1"/>
</dbReference>
<dbReference type="InterPro" id="IPR035994">
    <property type="entry name" value="Nucleoside_phosphorylase_sf"/>
</dbReference>
<gene>
    <name evidence="1" type="ORF">BDZ85DRAFT_273732</name>
</gene>
<dbReference type="GO" id="GO:0003824">
    <property type="term" value="F:catalytic activity"/>
    <property type="evidence" value="ECO:0007669"/>
    <property type="project" value="InterPro"/>
</dbReference>
<protein>
    <submittedName>
        <fullName evidence="1">Pfs domain-containing protein</fullName>
    </submittedName>
</protein>
<dbReference type="Gene3D" id="3.40.50.1580">
    <property type="entry name" value="Nucleoside phosphorylase domain"/>
    <property type="match status" value="1"/>
</dbReference>
<dbReference type="InterPro" id="IPR053137">
    <property type="entry name" value="NLR-like"/>
</dbReference>
<dbReference type="EMBL" id="ML992506">
    <property type="protein sequence ID" value="KAF2223460.1"/>
    <property type="molecule type" value="Genomic_DNA"/>
</dbReference>
<organism evidence="1 2">
    <name type="scientific">Elsinoe ampelina</name>
    <dbReference type="NCBI Taxonomy" id="302913"/>
    <lineage>
        <taxon>Eukaryota</taxon>
        <taxon>Fungi</taxon>
        <taxon>Dikarya</taxon>
        <taxon>Ascomycota</taxon>
        <taxon>Pezizomycotina</taxon>
        <taxon>Dothideomycetes</taxon>
        <taxon>Dothideomycetidae</taxon>
        <taxon>Myriangiales</taxon>
        <taxon>Elsinoaceae</taxon>
        <taxon>Elsinoe</taxon>
    </lineage>
</organism>
<proteinExistence type="predicted"/>
<evidence type="ECO:0000313" key="2">
    <source>
        <dbReference type="Proteomes" id="UP000799538"/>
    </source>
</evidence>
<keyword evidence="2" id="KW-1185">Reference proteome</keyword>
<evidence type="ECO:0000313" key="1">
    <source>
        <dbReference type="EMBL" id="KAF2223460.1"/>
    </source>
</evidence>
<dbReference type="PANTHER" id="PTHR46082:SF11">
    <property type="entry name" value="AAA+ ATPASE DOMAIN-CONTAINING PROTEIN-RELATED"/>
    <property type="match status" value="1"/>
</dbReference>
<sequence length="362" mass="39261">MGPQAAPLDYGDYTVAIICPMGVELAPVLAMLDERHASLESQGQASGHILGRIGEHMVVVSVLPEIGTNRAATVSAQLVNDFPSLKFGLLVGIGGGIPSPASDIRLGDVVVSKPTAGSPGVVQFDMGKIEAGGSFRRTGYLAKPPPALLTAMETLIAKFEMNGPKLGKAVEEMLLRHPAMKDRYSYQDAANDILYKASYEHSTGDTCASCDDKKQVRRAVRPSSEPRIFYGLIGSSNVVVKNGVYRESLEEEGLLCVEMEAAGMMDNFGCLVIRGICDYADSHKNKRWQPYAAATAAAFMKEILYVLPRSAVRREYDQSRRGMLVFAIFGQGGSGKTSLCLKYAWEFRDQYVLCAKPHAFCC</sequence>